<dbReference type="EMBL" id="JAUKUD010000001">
    <property type="protein sequence ID" value="KAK0752778.1"/>
    <property type="molecule type" value="Genomic_DNA"/>
</dbReference>
<evidence type="ECO:0000313" key="4">
    <source>
        <dbReference type="Proteomes" id="UP001172155"/>
    </source>
</evidence>
<proteinExistence type="predicted"/>
<keyword evidence="4" id="KW-1185">Reference proteome</keyword>
<feature type="compositionally biased region" description="Basic residues" evidence="1">
    <location>
        <begin position="720"/>
        <end position="732"/>
    </location>
</feature>
<protein>
    <recommendedName>
        <fullName evidence="2">Heterokaryon incompatibility domain-containing protein</fullName>
    </recommendedName>
</protein>
<evidence type="ECO:0000259" key="2">
    <source>
        <dbReference type="Pfam" id="PF06985"/>
    </source>
</evidence>
<feature type="region of interest" description="Disordered" evidence="1">
    <location>
        <begin position="688"/>
        <end position="732"/>
    </location>
</feature>
<reference evidence="3" key="1">
    <citation type="submission" date="2023-06" db="EMBL/GenBank/DDBJ databases">
        <title>Genome-scale phylogeny and comparative genomics of the fungal order Sordariales.</title>
        <authorList>
            <consortium name="Lawrence Berkeley National Laboratory"/>
            <person name="Hensen N."/>
            <person name="Bonometti L."/>
            <person name="Westerberg I."/>
            <person name="Brannstrom I.O."/>
            <person name="Guillou S."/>
            <person name="Cros-Aarteil S."/>
            <person name="Calhoun S."/>
            <person name="Haridas S."/>
            <person name="Kuo A."/>
            <person name="Mondo S."/>
            <person name="Pangilinan J."/>
            <person name="Riley R."/>
            <person name="LaButti K."/>
            <person name="Andreopoulos B."/>
            <person name="Lipzen A."/>
            <person name="Chen C."/>
            <person name="Yanf M."/>
            <person name="Daum C."/>
            <person name="Ng V."/>
            <person name="Clum A."/>
            <person name="Steindorff A."/>
            <person name="Ohm R."/>
            <person name="Martin F."/>
            <person name="Silar P."/>
            <person name="Natvig D."/>
            <person name="Lalanne C."/>
            <person name="Gautier V."/>
            <person name="Ament-velasquez S.L."/>
            <person name="Kruys A."/>
            <person name="Hutchinson M.I."/>
            <person name="Powell A.J."/>
            <person name="Barry K."/>
            <person name="Miller A.N."/>
            <person name="Grigoriev I.V."/>
            <person name="Debuchy R."/>
            <person name="Gladieux P."/>
            <person name="Thoren M.H."/>
            <person name="Johannesson H."/>
        </authorList>
    </citation>
    <scope>NUCLEOTIDE SEQUENCE</scope>
    <source>
        <strain evidence="3">SMH3187-1</strain>
    </source>
</reference>
<accession>A0AA40F7Q8</accession>
<sequence>MEHNSSVETSDEGCSLSQIAQQQNSSIISLLVDIQPNDSDKPIEPRLLSFIENLECLQTPARPRSGDEQAPKTEIRRCSIDATETGSYVALSYTWGPSPGYEEEAAGAYLVQKRHSPEFEPSRPRNDVLDRIFPYMRTIGVDLLWVDQHSLLQEQDIHNCSDPPRCEEEPCVQKRQGLAVMDLVYSCSDHPVGLLGRPIKLPWELYLLSILLQGSLTTGEGLELNLSQKGKLVAWMVVDMLYRITDDKWWRRGWIFQENFRGGTEMKLLISYSKDLENLKRDYGQNTSPCGTPIFGDVDGELCISSVNFFEQATRLCLACRGHINQYHSPSTSNSKLALRKDVLNGILDRAGKYDLILGPSKPMTPQIVSDIDKKDIYKPWDRLAIVANCCGYAFRLDGDELSRNKLSLSLSILAQCLLNGEVLHNGRVPIRDIAAMTVPEYLKEAIFSELDSLVSPYSLDFRKSCRFIAPFFSQLGVHTGGHFWKLHKVVDTSDWPVKGGWVDTLQGGLSPNQRKQLAYLQSWVGHQGHDDLARSLSEHLDDDVELAGVSEETLSFTERYMKIMAGEVADGIAKRRSLVLGCLWNPVDKSSYRAVFVWPDRSLHIPTATFAFTASRPENASSAKFDFNDLDLHVSFEVDLEGPETDDRDRKIPSLRIRRWLPGLCFFRGESREEVVFPWPRELENLRPDQDWHGPSGTTAPRRCSPRPPHPSARSSAPTRRRRRQSGWPRR</sequence>
<evidence type="ECO:0000313" key="3">
    <source>
        <dbReference type="EMBL" id="KAK0752778.1"/>
    </source>
</evidence>
<dbReference type="Pfam" id="PF06985">
    <property type="entry name" value="HET"/>
    <property type="match status" value="1"/>
</dbReference>
<comment type="caution">
    <text evidence="3">The sequence shown here is derived from an EMBL/GenBank/DDBJ whole genome shotgun (WGS) entry which is preliminary data.</text>
</comment>
<dbReference type="InterPro" id="IPR010730">
    <property type="entry name" value="HET"/>
</dbReference>
<gene>
    <name evidence="3" type="ORF">B0T18DRAFT_395373</name>
</gene>
<evidence type="ECO:0000256" key="1">
    <source>
        <dbReference type="SAM" id="MobiDB-lite"/>
    </source>
</evidence>
<organism evidence="3 4">
    <name type="scientific">Schizothecium vesticola</name>
    <dbReference type="NCBI Taxonomy" id="314040"/>
    <lineage>
        <taxon>Eukaryota</taxon>
        <taxon>Fungi</taxon>
        <taxon>Dikarya</taxon>
        <taxon>Ascomycota</taxon>
        <taxon>Pezizomycotina</taxon>
        <taxon>Sordariomycetes</taxon>
        <taxon>Sordariomycetidae</taxon>
        <taxon>Sordariales</taxon>
        <taxon>Schizotheciaceae</taxon>
        <taxon>Schizothecium</taxon>
    </lineage>
</organism>
<feature type="domain" description="Heterokaryon incompatibility" evidence="2">
    <location>
        <begin position="88"/>
        <end position="258"/>
    </location>
</feature>
<dbReference type="Proteomes" id="UP001172155">
    <property type="component" value="Unassembled WGS sequence"/>
</dbReference>
<dbReference type="AlphaFoldDB" id="A0AA40F7Q8"/>
<name>A0AA40F7Q8_9PEZI</name>